<protein>
    <submittedName>
        <fullName evidence="1">Uncharacterized protein</fullName>
    </submittedName>
</protein>
<reference evidence="1" key="1">
    <citation type="submission" date="2019-08" db="EMBL/GenBank/DDBJ databases">
        <authorList>
            <person name="Kucharzyk K."/>
            <person name="Murdoch R.W."/>
            <person name="Higgins S."/>
            <person name="Loffler F."/>
        </authorList>
    </citation>
    <scope>NUCLEOTIDE SEQUENCE</scope>
</reference>
<name>A0A644VL95_9ZZZZ</name>
<dbReference type="AlphaFoldDB" id="A0A644VL95"/>
<sequence>MFKPSALGNSGAEVIAQVIENDVQNQSVDDNAVLASGIAEGTVVKWSKSLLKCVVCDGTVALGSTDTIGIVSFANGTSGQVKFSGVYVDNDLATPGTYYCQSNGTIGTTVTKVFVGTVTSAGRLVMPGGGGGSITPATPTDLGGVMVGVGLAITPEGLLSTASYPAWFTDRGDGSDGDYAPTASGTLANGVYNFKSVYIPAGVTVTCSVCTIIKCQGAFVCAGNIVVTPCGGTGGTGSAGAGAAGNPGNGFAGGAGHKDINNNNAGGPGGAAFNYGFDLSALGRLLNGEMLAGAGGGAGGGDGNVAGTTGGNGGGSIKVVAGSIVVTGSVTAKGANGVGITIDGIGCGGGGGGGAIAFIANTLYLPGTVSAAAGLGGINTKRSSLNGVAGSAGIVYLKELGAA</sequence>
<accession>A0A644VL95</accession>
<gene>
    <name evidence="1" type="ORF">SDC9_37480</name>
</gene>
<proteinExistence type="predicted"/>
<comment type="caution">
    <text evidence="1">The sequence shown here is derived from an EMBL/GenBank/DDBJ whole genome shotgun (WGS) entry which is preliminary data.</text>
</comment>
<dbReference type="EMBL" id="VSSQ01000328">
    <property type="protein sequence ID" value="MPL91412.1"/>
    <property type="molecule type" value="Genomic_DNA"/>
</dbReference>
<evidence type="ECO:0000313" key="1">
    <source>
        <dbReference type="EMBL" id="MPL91412.1"/>
    </source>
</evidence>
<organism evidence="1">
    <name type="scientific">bioreactor metagenome</name>
    <dbReference type="NCBI Taxonomy" id="1076179"/>
    <lineage>
        <taxon>unclassified sequences</taxon>
        <taxon>metagenomes</taxon>
        <taxon>ecological metagenomes</taxon>
    </lineage>
</organism>